<proteinExistence type="predicted"/>
<organism evidence="2 3">
    <name type="scientific">Cytospora mali</name>
    <name type="common">Apple Valsa canker fungus</name>
    <name type="synonym">Valsa mali</name>
    <dbReference type="NCBI Taxonomy" id="578113"/>
    <lineage>
        <taxon>Eukaryota</taxon>
        <taxon>Fungi</taxon>
        <taxon>Dikarya</taxon>
        <taxon>Ascomycota</taxon>
        <taxon>Pezizomycotina</taxon>
        <taxon>Sordariomycetes</taxon>
        <taxon>Sordariomycetidae</taxon>
        <taxon>Diaporthales</taxon>
        <taxon>Cytosporaceae</taxon>
        <taxon>Cytospora</taxon>
    </lineage>
</organism>
<dbReference type="OrthoDB" id="2157530at2759"/>
<gene>
    <name evidence="2" type="ORF">VP1G_02648</name>
</gene>
<sequence length="350" mass="39760">MTSIERQDGNTYVGEREPRYSILSYTWGRFQAVEDNAPRLPVSSVISQIPAVDETWFTVASFSRVLERIGETSRFVWLDIACIDQEDHATNINYMLFGGRETPAEFYDTRAEAHELPDLAARLGDAVKIVLGDWWFSSLWTLQEGSLRRDAEILSRDAERIRDIRVEDVIPKYIVVATIATVIWDVFLYVGEPGEQDPVSWSVFHGPSMREMGDQIARQIREAGGLTGFGMSTNPNTRFAAARFPKTTNEEYTLEELAHKFATALNGKSHLLGQLFIHLDEPRSGTTWQITQRSRVPRILSSWTNDFFSSDDCHITGRVDGRAIITGQMTTYKGLVSLWRAFENVKESHL</sequence>
<evidence type="ECO:0000313" key="2">
    <source>
        <dbReference type="EMBL" id="KUI55252.1"/>
    </source>
</evidence>
<dbReference type="Proteomes" id="UP000078576">
    <property type="component" value="Unassembled WGS sequence"/>
</dbReference>
<name>A0A194UU74_CYTMA</name>
<dbReference type="AlphaFoldDB" id="A0A194UU74"/>
<reference evidence="3" key="1">
    <citation type="submission" date="2014-12" db="EMBL/GenBank/DDBJ databases">
        <title>Genome Sequence of Valsa Canker Pathogens Uncovers a Specific Adaption of Colonization on Woody Bark.</title>
        <authorList>
            <person name="Yin Z."/>
            <person name="Liu H."/>
            <person name="Gao X."/>
            <person name="Li Z."/>
            <person name="Song N."/>
            <person name="Ke X."/>
            <person name="Dai Q."/>
            <person name="Wu Y."/>
            <person name="Sun Y."/>
            <person name="Xu J.-R."/>
            <person name="Kang Z.K."/>
            <person name="Wang L."/>
            <person name="Huang L."/>
        </authorList>
    </citation>
    <scope>NUCLEOTIDE SEQUENCE [LARGE SCALE GENOMIC DNA]</scope>
    <source>
        <strain evidence="3">SXYL134</strain>
    </source>
</reference>
<protein>
    <recommendedName>
        <fullName evidence="1">Heterokaryon incompatibility domain-containing protein</fullName>
    </recommendedName>
</protein>
<accession>A0A194UU74</accession>
<evidence type="ECO:0000313" key="3">
    <source>
        <dbReference type="Proteomes" id="UP000078576"/>
    </source>
</evidence>
<dbReference type="InterPro" id="IPR010730">
    <property type="entry name" value="HET"/>
</dbReference>
<dbReference type="EMBL" id="KN714679">
    <property type="protein sequence ID" value="KUI55252.1"/>
    <property type="molecule type" value="Genomic_DNA"/>
</dbReference>
<evidence type="ECO:0000259" key="1">
    <source>
        <dbReference type="Pfam" id="PF06985"/>
    </source>
</evidence>
<dbReference type="Pfam" id="PF06985">
    <property type="entry name" value="HET"/>
    <property type="match status" value="1"/>
</dbReference>
<feature type="domain" description="Heterokaryon incompatibility" evidence="1">
    <location>
        <begin position="20"/>
        <end position="89"/>
    </location>
</feature>
<keyword evidence="3" id="KW-1185">Reference proteome</keyword>
<dbReference type="STRING" id="694573.A0A194UU74"/>